<reference evidence="2" key="1">
    <citation type="journal article" date="2019" name="Int. J. Syst. Evol. Microbiol.">
        <title>The Global Catalogue of Microorganisms (GCM) 10K type strain sequencing project: providing services to taxonomists for standard genome sequencing and annotation.</title>
        <authorList>
            <consortium name="The Broad Institute Genomics Platform"/>
            <consortium name="The Broad Institute Genome Sequencing Center for Infectious Disease"/>
            <person name="Wu L."/>
            <person name="Ma J."/>
        </authorList>
    </citation>
    <scope>NUCLEOTIDE SEQUENCE [LARGE SCALE GENOMIC DNA]</scope>
    <source>
        <strain evidence="2">JCM 16601</strain>
    </source>
</reference>
<dbReference type="EMBL" id="BAAAZC010000009">
    <property type="protein sequence ID" value="GAA3965787.1"/>
    <property type="molecule type" value="Genomic_DNA"/>
</dbReference>
<sequence length="75" mass="8730">MNIQAEKLNVLQQIINTDDISLIQDIKAYISNRNLDWFDDLNDSQKSDVQEGLDQLDNGRSFSHEDAKKRFGFKQ</sequence>
<protein>
    <submittedName>
        <fullName evidence="1">Uncharacterized protein</fullName>
    </submittedName>
</protein>
<proteinExistence type="predicted"/>
<evidence type="ECO:0000313" key="2">
    <source>
        <dbReference type="Proteomes" id="UP001500742"/>
    </source>
</evidence>
<accession>A0ABP7PHU5</accession>
<comment type="caution">
    <text evidence="1">The sequence shown here is derived from an EMBL/GenBank/DDBJ whole genome shotgun (WGS) entry which is preliminary data.</text>
</comment>
<name>A0ABP7PHU5_9SPHI</name>
<dbReference type="RefSeq" id="WP_259088539.1">
    <property type="nucleotide sequence ID" value="NZ_BAAAZC010000009.1"/>
</dbReference>
<dbReference type="Proteomes" id="UP001500742">
    <property type="component" value="Unassembled WGS sequence"/>
</dbReference>
<organism evidence="1 2">
    <name type="scientific">Mucilaginibacter dorajii</name>
    <dbReference type="NCBI Taxonomy" id="692994"/>
    <lineage>
        <taxon>Bacteria</taxon>
        <taxon>Pseudomonadati</taxon>
        <taxon>Bacteroidota</taxon>
        <taxon>Sphingobacteriia</taxon>
        <taxon>Sphingobacteriales</taxon>
        <taxon>Sphingobacteriaceae</taxon>
        <taxon>Mucilaginibacter</taxon>
    </lineage>
</organism>
<gene>
    <name evidence="1" type="ORF">GCM10022210_12790</name>
</gene>
<keyword evidence="2" id="KW-1185">Reference proteome</keyword>
<evidence type="ECO:0000313" key="1">
    <source>
        <dbReference type="EMBL" id="GAA3965787.1"/>
    </source>
</evidence>